<comment type="caution">
    <text evidence="1">The sequence shown here is derived from an EMBL/GenBank/DDBJ whole genome shotgun (WGS) entry which is preliminary data.</text>
</comment>
<reference evidence="1" key="2">
    <citation type="submission" date="2023-02" db="EMBL/GenBank/DDBJ databases">
        <authorList>
            <person name="Rayyan A."/>
            <person name="Meyer T."/>
            <person name="Kyndt J.A."/>
        </authorList>
    </citation>
    <scope>NUCLEOTIDE SEQUENCE</scope>
    <source>
        <strain evidence="1">DSM 9987</strain>
    </source>
</reference>
<protein>
    <recommendedName>
        <fullName evidence="3">Sulfur globule protein</fullName>
    </recommendedName>
</protein>
<evidence type="ECO:0008006" key="3">
    <source>
        <dbReference type="Google" id="ProtNLM"/>
    </source>
</evidence>
<keyword evidence="2" id="KW-1185">Reference proteome</keyword>
<sequence length="182" mass="19441">MSALAIGATVMFFGATTTADAQRGGFRGGGGGFHGGGGMRMGGGGFAGPRMGGGGFRGGFAGPRMGGPRFVGGGGPRFVGRPGFVRGPRFYGGGARFVGGPRYVGRPIYRGGYPGWRRAYWGGRPYRWRRPWIAPVVVGAGFYGAGYYGSCWRWRFTPWGWRRVNVCGWGGPYWGAAYPWGW</sequence>
<gene>
    <name evidence="1" type="ORF">PQJ73_29970</name>
</gene>
<dbReference type="EMBL" id="JAQQLI010000101">
    <property type="protein sequence ID" value="MDC7789927.1"/>
    <property type="molecule type" value="Genomic_DNA"/>
</dbReference>
<reference evidence="1" key="1">
    <citation type="journal article" date="2023" name="Microbiol Resour">
        <title>Genome Sequences of Rhodoplanes serenus and Two Thermotolerant Strains, Rhodoplanes tepidamans and 'Rhodoplanes cryptolactis,' Further Refine the Genus.</title>
        <authorList>
            <person name="Rayyan A.A."/>
            <person name="Kyndt J.A."/>
        </authorList>
    </citation>
    <scope>NUCLEOTIDE SEQUENCE</scope>
    <source>
        <strain evidence="1">DSM 9987</strain>
    </source>
</reference>
<dbReference type="RefSeq" id="WP_272780747.1">
    <property type="nucleotide sequence ID" value="NZ_JAQQLI010000101.1"/>
</dbReference>
<dbReference type="Proteomes" id="UP001165652">
    <property type="component" value="Unassembled WGS sequence"/>
</dbReference>
<organism evidence="1 2">
    <name type="scientific">Rhodoplanes tepidamans</name>
    <name type="common">Rhodoplanes cryptolactis</name>
    <dbReference type="NCBI Taxonomy" id="200616"/>
    <lineage>
        <taxon>Bacteria</taxon>
        <taxon>Pseudomonadati</taxon>
        <taxon>Pseudomonadota</taxon>
        <taxon>Alphaproteobacteria</taxon>
        <taxon>Hyphomicrobiales</taxon>
        <taxon>Nitrobacteraceae</taxon>
        <taxon>Rhodoplanes</taxon>
    </lineage>
</organism>
<accession>A0ABT5JJY0</accession>
<proteinExistence type="predicted"/>
<evidence type="ECO:0000313" key="2">
    <source>
        <dbReference type="Proteomes" id="UP001165652"/>
    </source>
</evidence>
<evidence type="ECO:0000313" key="1">
    <source>
        <dbReference type="EMBL" id="MDC7789927.1"/>
    </source>
</evidence>
<name>A0ABT5JJY0_RHOTP</name>